<dbReference type="PANTHER" id="PTHR46344">
    <property type="entry name" value="OS02G0202900 PROTEIN"/>
    <property type="match status" value="1"/>
</dbReference>
<keyword evidence="4" id="KW-1185">Reference proteome</keyword>
<comment type="caution">
    <text evidence="3">The sequence shown here is derived from an EMBL/GenBank/DDBJ whole genome shotgun (WGS) entry which is preliminary data.</text>
</comment>
<dbReference type="PANTHER" id="PTHR46344:SF28">
    <property type="entry name" value="F-BOX DOMAIN-CONTAINING PROTEIN"/>
    <property type="match status" value="1"/>
</dbReference>
<organism evidence="3 4">
    <name type="scientific">Kingdonia uniflora</name>
    <dbReference type="NCBI Taxonomy" id="39325"/>
    <lineage>
        <taxon>Eukaryota</taxon>
        <taxon>Viridiplantae</taxon>
        <taxon>Streptophyta</taxon>
        <taxon>Embryophyta</taxon>
        <taxon>Tracheophyta</taxon>
        <taxon>Spermatophyta</taxon>
        <taxon>Magnoliopsida</taxon>
        <taxon>Ranunculales</taxon>
        <taxon>Circaeasteraceae</taxon>
        <taxon>Kingdonia</taxon>
    </lineage>
</organism>
<keyword evidence="1" id="KW-0880">Kelch repeat</keyword>
<dbReference type="AlphaFoldDB" id="A0A7J7MGT3"/>
<keyword evidence="2" id="KW-0677">Repeat</keyword>
<dbReference type="EMBL" id="JACGCM010001530">
    <property type="protein sequence ID" value="KAF6154071.1"/>
    <property type="molecule type" value="Genomic_DNA"/>
</dbReference>
<evidence type="ECO:0000313" key="4">
    <source>
        <dbReference type="Proteomes" id="UP000541444"/>
    </source>
</evidence>
<protein>
    <recommendedName>
        <fullName evidence="5">F-box protein</fullName>
    </recommendedName>
</protein>
<name>A0A7J7MGT3_9MAGN</name>
<accession>A0A7J7MGT3</accession>
<evidence type="ECO:0008006" key="5">
    <source>
        <dbReference type="Google" id="ProtNLM"/>
    </source>
</evidence>
<evidence type="ECO:0000256" key="1">
    <source>
        <dbReference type="ARBA" id="ARBA00022441"/>
    </source>
</evidence>
<proteinExistence type="predicted"/>
<evidence type="ECO:0000256" key="2">
    <source>
        <dbReference type="ARBA" id="ARBA00022737"/>
    </source>
</evidence>
<evidence type="ECO:0000313" key="3">
    <source>
        <dbReference type="EMBL" id="KAF6154071.1"/>
    </source>
</evidence>
<reference evidence="3 4" key="1">
    <citation type="journal article" date="2020" name="IScience">
        <title>Genome Sequencing of the Endangered Kingdonia uniflora (Circaeasteraceae, Ranunculales) Reveals Potential Mechanisms of Evolutionary Specialization.</title>
        <authorList>
            <person name="Sun Y."/>
            <person name="Deng T."/>
            <person name="Zhang A."/>
            <person name="Moore M.J."/>
            <person name="Landis J.B."/>
            <person name="Lin N."/>
            <person name="Zhang H."/>
            <person name="Zhang X."/>
            <person name="Huang J."/>
            <person name="Zhang X."/>
            <person name="Sun H."/>
            <person name="Wang H."/>
        </authorList>
    </citation>
    <scope>NUCLEOTIDE SEQUENCE [LARGE SCALE GENOMIC DNA]</scope>
    <source>
        <strain evidence="3">TB1705</strain>
        <tissue evidence="3">Leaf</tissue>
    </source>
</reference>
<dbReference type="Proteomes" id="UP000541444">
    <property type="component" value="Unassembled WGS sequence"/>
</dbReference>
<sequence>MSGRSSKVVIPKIEDSVIKIVDLGQLFEDGVLLYLKNFKNIISSLTTPSRHCFELNIIYLPSNLVSVRLELYDEPIILGLPDDVAYSCLVRVLHVHHGLLEVVCKRWKDALRSSDYSNLKTREVYDGGAVENDFLQCFGHCT</sequence>
<gene>
    <name evidence="3" type="ORF">GIB67_018993</name>
</gene>